<sequence length="856" mass="92854">MPAEAQLVEGWELYPSGPRWPAWVAGSWDGGERSGTWRAWRPDGSLLEESEWRAGKRRGTYRRFHDDGSPAVSCEYADDVVVFALGYRTDSPSRDPFSFDGCATAIRSIRNDYDGDGVLVRTRCYAADGGELTIAGAPMPPRPAGVPEIANLYPNGLWAVVRRRDGELHGAARHWNADGTPHMIVYNRAGLEVGRWGDKPLVEAARDGDAASVELCLAAGLGRSPGAAWYFAYEELPELALRLLRREPAVEDESPGPPPADAPGDAIWVAGLRAYVVGDVDQGTGAAVGTWRIWEQSRYSSHYEHSYVEADFVDGRRAERRSYFSSGGLVRLERRGSDGTKLHRSWDYRHRLDSERERAADGTETFRRFHDNGVARMERTTRDEAFVVASWFDESGTRTAEVTPTDATVDGKSVEWWRALDATGAVIAEGPVEPGTGGGPVGQWRLFDPDGTDLGSVSFEGIDRLANNADLGRVVHALRTWHAAPTPPELAGADAVPWGDLDTFHGSGSHLPFLLKGLTVADPYAFSVALAVLSNLLWHQHTVAEATGPAFQYMTALVDRVATDDDRKRLLDLLVGIATRDGSPAAAHRLKLIHAGLPGDATNPAEHFAEHGAEGAYHEVLTSLADAVPTWTRLAAHRRAGFRRRAVTLLAAAPGAAAADALRDRLATEPKRKIRAAILLGLALHDTDPRTRQALQPHLSGDDPLLRFCAALTWVRRHHTPAADGVRVLIDALRGGLVPTGYDSLYLGEEPLTDVTTALALLPADQAGEQLTGLCAVLDQVNAVDAVSVANALLDIVFPVAAYQEGDPLTDPQRTVIRAIAGSVNVWTFNVNLFEVLDRNGLPNHPDELHALAIDG</sequence>
<keyword evidence="2" id="KW-1185">Reference proteome</keyword>
<dbReference type="SUPFAM" id="SSF82185">
    <property type="entry name" value="Histone H3 K4-specific methyltransferase SET7/9 N-terminal domain"/>
    <property type="match status" value="1"/>
</dbReference>
<gene>
    <name evidence="1" type="ORF">GCM10010170_085060</name>
</gene>
<evidence type="ECO:0000313" key="2">
    <source>
        <dbReference type="Proteomes" id="UP001501444"/>
    </source>
</evidence>
<reference evidence="1 2" key="1">
    <citation type="journal article" date="2019" name="Int. J. Syst. Evol. Microbiol.">
        <title>The Global Catalogue of Microorganisms (GCM) 10K type strain sequencing project: providing services to taxonomists for standard genome sequencing and annotation.</title>
        <authorList>
            <consortium name="The Broad Institute Genomics Platform"/>
            <consortium name="The Broad Institute Genome Sequencing Center for Infectious Disease"/>
            <person name="Wu L."/>
            <person name="Ma J."/>
        </authorList>
    </citation>
    <scope>NUCLEOTIDE SEQUENCE [LARGE SCALE GENOMIC DNA]</scope>
    <source>
        <strain evidence="1 2">JCM 3272</strain>
    </source>
</reference>
<dbReference type="EMBL" id="BAAARV010000084">
    <property type="protein sequence ID" value="GAA2378816.1"/>
    <property type="molecule type" value="Genomic_DNA"/>
</dbReference>
<comment type="caution">
    <text evidence="1">The sequence shown here is derived from an EMBL/GenBank/DDBJ whole genome shotgun (WGS) entry which is preliminary data.</text>
</comment>
<protein>
    <submittedName>
        <fullName evidence="1">Uncharacterized protein</fullName>
    </submittedName>
</protein>
<dbReference type="Gene3D" id="2.20.110.10">
    <property type="entry name" value="Histone H3 K4-specific methyltransferase SET7/9 N-terminal domain"/>
    <property type="match status" value="1"/>
</dbReference>
<evidence type="ECO:0000313" key="1">
    <source>
        <dbReference type="EMBL" id="GAA2378816.1"/>
    </source>
</evidence>
<organism evidence="1 2">
    <name type="scientific">Dactylosporangium salmoneum</name>
    <dbReference type="NCBI Taxonomy" id="53361"/>
    <lineage>
        <taxon>Bacteria</taxon>
        <taxon>Bacillati</taxon>
        <taxon>Actinomycetota</taxon>
        <taxon>Actinomycetes</taxon>
        <taxon>Micromonosporales</taxon>
        <taxon>Micromonosporaceae</taxon>
        <taxon>Dactylosporangium</taxon>
    </lineage>
</organism>
<dbReference type="Proteomes" id="UP001501444">
    <property type="component" value="Unassembled WGS sequence"/>
</dbReference>
<proteinExistence type="predicted"/>
<name>A0ABN3HFT9_9ACTN</name>
<accession>A0ABN3HFT9</accession>
<dbReference type="Gene3D" id="3.90.930.1">
    <property type="match status" value="1"/>
</dbReference>